<keyword evidence="3" id="KW-1185">Reference proteome</keyword>
<accession>A0A1A9GIZ7</accession>
<dbReference type="AlphaFoldDB" id="A0A1A9GIZ7"/>
<dbReference type="EMBL" id="CP015079">
    <property type="protein sequence ID" value="ANH37435.1"/>
    <property type="molecule type" value="Genomic_DNA"/>
</dbReference>
<evidence type="ECO:0000313" key="3">
    <source>
        <dbReference type="Proteomes" id="UP000077868"/>
    </source>
</evidence>
<dbReference type="Proteomes" id="UP000077868">
    <property type="component" value="Chromosome"/>
</dbReference>
<name>A0A1A9GIZ7_9ACTN</name>
<organism evidence="2 3">
    <name type="scientific">Nocardioides dokdonensis FR1436</name>
    <dbReference type="NCBI Taxonomy" id="1300347"/>
    <lineage>
        <taxon>Bacteria</taxon>
        <taxon>Bacillati</taxon>
        <taxon>Actinomycetota</taxon>
        <taxon>Actinomycetes</taxon>
        <taxon>Propionibacteriales</taxon>
        <taxon>Nocardioidaceae</taxon>
        <taxon>Nocardioides</taxon>
    </lineage>
</organism>
<feature type="transmembrane region" description="Helical" evidence="1">
    <location>
        <begin position="61"/>
        <end position="80"/>
    </location>
</feature>
<evidence type="ECO:0000313" key="2">
    <source>
        <dbReference type="EMBL" id="ANH37435.1"/>
    </source>
</evidence>
<dbReference type="KEGG" id="ndk:I601_0993"/>
<dbReference type="STRING" id="1300347.I601_0993"/>
<keyword evidence="1" id="KW-0812">Transmembrane</keyword>
<gene>
    <name evidence="2" type="ORF">I601_0993</name>
</gene>
<sequence length="199" mass="20798">MTSTTLLLARVPGLLVTGALATGGSFVLGFAVMTDCTNDYSCSAAACGPCSATSALLIGGWLLQGGLFVLAVALFLPPVVRRMRRPILLALALAVPVVSVLSFAGVVWASEHSYCRPDQERRGREDYCDVGAGAPAVASVLAVPLQPLHEGAQGLPVLAHQVERGRGVDDRLEAVRATEGQRLVPQQLDARVVGVEAAW</sequence>
<keyword evidence="1" id="KW-0472">Membrane</keyword>
<feature type="transmembrane region" description="Helical" evidence="1">
    <location>
        <begin position="87"/>
        <end position="109"/>
    </location>
</feature>
<evidence type="ECO:0000256" key="1">
    <source>
        <dbReference type="SAM" id="Phobius"/>
    </source>
</evidence>
<keyword evidence="1" id="KW-1133">Transmembrane helix</keyword>
<proteinExistence type="predicted"/>
<reference evidence="2 3" key="1">
    <citation type="submission" date="2016-03" db="EMBL/GenBank/DDBJ databases">
        <title>Complete genome sequence of a soil Actinobacterium, Nocardioides dokdonensis FR1436.</title>
        <authorList>
            <person name="Kwon S.-K."/>
            <person name="Kim K."/>
            <person name="Kim J.F."/>
        </authorList>
    </citation>
    <scope>NUCLEOTIDE SEQUENCE [LARGE SCALE GENOMIC DNA]</scope>
    <source>
        <strain evidence="2 3">FR1436</strain>
    </source>
</reference>
<protein>
    <submittedName>
        <fullName evidence="2">Uncharacterized protein</fullName>
    </submittedName>
</protein>